<evidence type="ECO:0000313" key="1">
    <source>
        <dbReference type="EMBL" id="SPC86015.1"/>
    </source>
</evidence>
<sequence length="176" mass="19845">MEERGNRILGMDREKMRLLFSLEVVCWVAMFSTGEEGPEDGRGMESRDGLQRGWILLVRGGLPLWMEGLALILGPGFAVEGNEKLSSRLVGGRISTNRGTRLASISDRRGLGNRLLTGLRLQLPIHNLELGRMRKAAFIKKDSWIEFHSNTRFVTVDLSNCRNQVLKSRVKRPLSL</sequence>
<dbReference type="AlphaFoldDB" id="A0A2N9FFY3"/>
<name>A0A2N9FFY3_FAGSY</name>
<reference evidence="1" key="1">
    <citation type="submission" date="2018-02" db="EMBL/GenBank/DDBJ databases">
        <authorList>
            <person name="Cohen D.B."/>
            <person name="Kent A.D."/>
        </authorList>
    </citation>
    <scope>NUCLEOTIDE SEQUENCE</scope>
</reference>
<organism evidence="1">
    <name type="scientific">Fagus sylvatica</name>
    <name type="common">Beechnut</name>
    <dbReference type="NCBI Taxonomy" id="28930"/>
    <lineage>
        <taxon>Eukaryota</taxon>
        <taxon>Viridiplantae</taxon>
        <taxon>Streptophyta</taxon>
        <taxon>Embryophyta</taxon>
        <taxon>Tracheophyta</taxon>
        <taxon>Spermatophyta</taxon>
        <taxon>Magnoliopsida</taxon>
        <taxon>eudicotyledons</taxon>
        <taxon>Gunneridae</taxon>
        <taxon>Pentapetalae</taxon>
        <taxon>rosids</taxon>
        <taxon>fabids</taxon>
        <taxon>Fagales</taxon>
        <taxon>Fagaceae</taxon>
        <taxon>Fagus</taxon>
    </lineage>
</organism>
<dbReference type="EMBL" id="OIVN01000818">
    <property type="protein sequence ID" value="SPC86015.1"/>
    <property type="molecule type" value="Genomic_DNA"/>
</dbReference>
<proteinExistence type="predicted"/>
<gene>
    <name evidence="1" type="ORF">FSB_LOCUS13897</name>
</gene>
<accession>A0A2N9FFY3</accession>
<protein>
    <submittedName>
        <fullName evidence="1">Uncharacterized protein</fullName>
    </submittedName>
</protein>